<dbReference type="EMBL" id="UZAE01000433">
    <property type="protein sequence ID" value="VDN97060.1"/>
    <property type="molecule type" value="Genomic_DNA"/>
</dbReference>
<dbReference type="STRING" id="102285.A0A0R3T2M4"/>
<dbReference type="Proteomes" id="UP000278807">
    <property type="component" value="Unassembled WGS sequence"/>
</dbReference>
<evidence type="ECO:0000313" key="2">
    <source>
        <dbReference type="EMBL" id="VDN97060.1"/>
    </source>
</evidence>
<dbReference type="InterPro" id="IPR037386">
    <property type="entry name" value="CCDC40"/>
</dbReference>
<dbReference type="WBParaSite" id="HNAJ_0000120101-mRNA-1">
    <property type="protein sequence ID" value="HNAJ_0000120101-mRNA-1"/>
    <property type="gene ID" value="HNAJ_0000120101"/>
</dbReference>
<feature type="coiled-coil region" evidence="1">
    <location>
        <begin position="85"/>
        <end position="168"/>
    </location>
</feature>
<reference evidence="4" key="1">
    <citation type="submission" date="2017-02" db="UniProtKB">
        <authorList>
            <consortium name="WormBaseParasite"/>
        </authorList>
    </citation>
    <scope>IDENTIFICATION</scope>
</reference>
<proteinExistence type="predicted"/>
<evidence type="ECO:0000256" key="1">
    <source>
        <dbReference type="SAM" id="Coils"/>
    </source>
</evidence>
<accession>A0A0R3T2M4</accession>
<sequence length="396" mass="46296">MSQFDCISSDAEDNIENVHYISDKDLGFDADNYINNFENETAEASENVNEIVDESLTDNAEDNSNGLVVLHPDHPLMKRFQDALQKMLKEHLSKAELELKEKSEDLKRSKTIHLELGSELYNAQQELSKFQGQLQKKREEHIECQAKREKMDELLVTLRQQFKKTQEEYDIECKKMTKMREEVDNLALRLFYLNNAKLEVKSDISIMKRAAEKVTTELTKAEEVKLHQDMIAHRMQRTVDQLMEDVELLKEQVIAAEEELRSGEVVLKNMESQVMGIKADRKRLMSHWTTSLIGLQRRNEAYAELMQDFQKKQDELTLVNAETEGIKKDITKEQEKHERLTLQLHRTQGDIVASQRELERLKTRHDEIRAEYAQTQRIIEETERNLENANTVGSLY</sequence>
<evidence type="ECO:0000313" key="3">
    <source>
        <dbReference type="Proteomes" id="UP000278807"/>
    </source>
</evidence>
<dbReference type="GO" id="GO:0005737">
    <property type="term" value="C:cytoplasm"/>
    <property type="evidence" value="ECO:0007669"/>
    <property type="project" value="TreeGrafter"/>
</dbReference>
<protein>
    <submittedName>
        <fullName evidence="4">Coiled-coil domain-containing protein 40</fullName>
    </submittedName>
</protein>
<keyword evidence="3" id="KW-1185">Reference proteome</keyword>
<reference evidence="2 3" key="2">
    <citation type="submission" date="2018-11" db="EMBL/GenBank/DDBJ databases">
        <authorList>
            <consortium name="Pathogen Informatics"/>
        </authorList>
    </citation>
    <scope>NUCLEOTIDE SEQUENCE [LARGE SCALE GENOMIC DNA]</scope>
</reference>
<organism evidence="4">
    <name type="scientific">Rodentolepis nana</name>
    <name type="common">Dwarf tapeworm</name>
    <name type="synonym">Hymenolepis nana</name>
    <dbReference type="NCBI Taxonomy" id="102285"/>
    <lineage>
        <taxon>Eukaryota</taxon>
        <taxon>Metazoa</taxon>
        <taxon>Spiralia</taxon>
        <taxon>Lophotrochozoa</taxon>
        <taxon>Platyhelminthes</taxon>
        <taxon>Cestoda</taxon>
        <taxon>Eucestoda</taxon>
        <taxon>Cyclophyllidea</taxon>
        <taxon>Hymenolepididae</taxon>
        <taxon>Rodentolepis</taxon>
    </lineage>
</organism>
<name>A0A0R3T2M4_RODNA</name>
<feature type="coiled-coil region" evidence="1">
    <location>
        <begin position="232"/>
        <end position="392"/>
    </location>
</feature>
<dbReference type="PANTHER" id="PTHR16275">
    <property type="entry name" value="COILED-COIL DOMAIN-CONTAINING PROTEIN 40"/>
    <property type="match status" value="1"/>
</dbReference>
<evidence type="ECO:0000313" key="4">
    <source>
        <dbReference type="WBParaSite" id="HNAJ_0000120101-mRNA-1"/>
    </source>
</evidence>
<dbReference type="PANTHER" id="PTHR16275:SF8">
    <property type="entry name" value="COILED-COIL DOMAIN-CONTAINING PROTEIN 40"/>
    <property type="match status" value="1"/>
</dbReference>
<dbReference type="GO" id="GO:0035082">
    <property type="term" value="P:axoneme assembly"/>
    <property type="evidence" value="ECO:0007669"/>
    <property type="project" value="InterPro"/>
</dbReference>
<dbReference type="AlphaFoldDB" id="A0A0R3T2M4"/>
<dbReference type="OrthoDB" id="188741at2759"/>
<keyword evidence="1" id="KW-0175">Coiled coil</keyword>
<gene>
    <name evidence="2" type="ORF">HNAJ_LOCUS1201</name>
</gene>